<comment type="caution">
    <text evidence="1">The sequence shown here is derived from an EMBL/GenBank/DDBJ whole genome shotgun (WGS) entry which is preliminary data.</text>
</comment>
<organism evidence="1 2">
    <name type="scientific">Novipirellula artificiosorum</name>
    <dbReference type="NCBI Taxonomy" id="2528016"/>
    <lineage>
        <taxon>Bacteria</taxon>
        <taxon>Pseudomonadati</taxon>
        <taxon>Planctomycetota</taxon>
        <taxon>Planctomycetia</taxon>
        <taxon>Pirellulales</taxon>
        <taxon>Pirellulaceae</taxon>
        <taxon>Novipirellula</taxon>
    </lineage>
</organism>
<evidence type="ECO:0000313" key="2">
    <source>
        <dbReference type="Proteomes" id="UP000319143"/>
    </source>
</evidence>
<accession>A0A5C6DXQ9</accession>
<gene>
    <name evidence="1" type="ORF">Poly41_18590</name>
</gene>
<sequence>MKAIWVTYLIGFFSMVSKHKRGGHRQWLVMVVVGSASILSSGCATTTTSNTSRTGTEQLLISAAIDRAFSNVHFTDLAGYRVFIDQQYLDSVDKGYLVGTLRHKVLESGGQIVAAIDKADVVLEPRSGGIGTDSQESFVGIPSLGVPGLPIEIPEIKIASRATQMGTAKIGLLCYDAKTGMTLGGGGDATALTHNNDTYVLGVGPFRSGSVLDQRETAVGYNGVGGSFLSMGKSVATARPIKMIDRKIPEAPFTPATQIAELPSLESSTR</sequence>
<reference evidence="1 2" key="1">
    <citation type="submission" date="2019-02" db="EMBL/GenBank/DDBJ databases">
        <title>Deep-cultivation of Planctomycetes and their phenomic and genomic characterization uncovers novel biology.</title>
        <authorList>
            <person name="Wiegand S."/>
            <person name="Jogler M."/>
            <person name="Boedeker C."/>
            <person name="Pinto D."/>
            <person name="Vollmers J."/>
            <person name="Rivas-Marin E."/>
            <person name="Kohn T."/>
            <person name="Peeters S.H."/>
            <person name="Heuer A."/>
            <person name="Rast P."/>
            <person name="Oberbeckmann S."/>
            <person name="Bunk B."/>
            <person name="Jeske O."/>
            <person name="Meyerdierks A."/>
            <person name="Storesund J.E."/>
            <person name="Kallscheuer N."/>
            <person name="Luecker S."/>
            <person name="Lage O.M."/>
            <person name="Pohl T."/>
            <person name="Merkel B.J."/>
            <person name="Hornburger P."/>
            <person name="Mueller R.-W."/>
            <person name="Bruemmer F."/>
            <person name="Labrenz M."/>
            <person name="Spormann A.M."/>
            <person name="Op Den Camp H."/>
            <person name="Overmann J."/>
            <person name="Amann R."/>
            <person name="Jetten M.S.M."/>
            <person name="Mascher T."/>
            <person name="Medema M.H."/>
            <person name="Devos D.P."/>
            <person name="Kaster A.-K."/>
            <person name="Ovreas L."/>
            <person name="Rohde M."/>
            <person name="Galperin M.Y."/>
            <person name="Jogler C."/>
        </authorList>
    </citation>
    <scope>NUCLEOTIDE SEQUENCE [LARGE SCALE GENOMIC DNA]</scope>
    <source>
        <strain evidence="1 2">Poly41</strain>
    </source>
</reference>
<dbReference type="RefSeq" id="WP_146525525.1">
    <property type="nucleotide sequence ID" value="NZ_SJPV01000002.1"/>
</dbReference>
<proteinExistence type="predicted"/>
<dbReference type="InterPro" id="IPR046596">
    <property type="entry name" value="DUF6655"/>
</dbReference>
<dbReference type="EMBL" id="SJPV01000002">
    <property type="protein sequence ID" value="TWU41024.1"/>
    <property type="molecule type" value="Genomic_DNA"/>
</dbReference>
<protein>
    <submittedName>
        <fullName evidence="1">Uncharacterized protein</fullName>
    </submittedName>
</protein>
<keyword evidence="2" id="KW-1185">Reference proteome</keyword>
<name>A0A5C6DXQ9_9BACT</name>
<dbReference type="AlphaFoldDB" id="A0A5C6DXQ9"/>
<dbReference type="Pfam" id="PF20360">
    <property type="entry name" value="DUF6655"/>
    <property type="match status" value="1"/>
</dbReference>
<dbReference type="OrthoDB" id="276267at2"/>
<evidence type="ECO:0000313" key="1">
    <source>
        <dbReference type="EMBL" id="TWU41024.1"/>
    </source>
</evidence>
<dbReference type="Proteomes" id="UP000319143">
    <property type="component" value="Unassembled WGS sequence"/>
</dbReference>